<dbReference type="EMBL" id="FR872582">
    <property type="protein sequence ID" value="CCB89454.1"/>
    <property type="molecule type" value="Genomic_DNA"/>
</dbReference>
<feature type="transmembrane region" description="Helical" evidence="1">
    <location>
        <begin position="456"/>
        <end position="477"/>
    </location>
</feature>
<dbReference type="AlphaFoldDB" id="F8L5H9"/>
<proteinExistence type="predicted"/>
<dbReference type="RefSeq" id="WP_013943920.1">
    <property type="nucleotide sequence ID" value="NC_015713.1"/>
</dbReference>
<feature type="transmembrane region" description="Helical" evidence="1">
    <location>
        <begin position="299"/>
        <end position="321"/>
    </location>
</feature>
<dbReference type="HOGENOM" id="CLU_413255_0_0_0"/>
<feature type="transmembrane region" description="Helical" evidence="1">
    <location>
        <begin position="416"/>
        <end position="436"/>
    </location>
</feature>
<keyword evidence="1" id="KW-1133">Transmembrane helix</keyword>
<reference evidence="2 3" key="2">
    <citation type="journal article" date="2011" name="Mol. Biol. Evol.">
        <title>Unity in variety--the pan-genome of the Chlamydiae.</title>
        <authorList>
            <person name="Collingro A."/>
            <person name="Tischler P."/>
            <person name="Weinmaier T."/>
            <person name="Penz T."/>
            <person name="Heinz E."/>
            <person name="Brunham R.C."/>
            <person name="Read T.D."/>
            <person name="Bavoil P.M."/>
            <person name="Sachse K."/>
            <person name="Kahane S."/>
            <person name="Friedman M.G."/>
            <person name="Rattei T."/>
            <person name="Myers G.S."/>
            <person name="Horn M."/>
        </authorList>
    </citation>
    <scope>NUCLEOTIDE SEQUENCE [LARGE SCALE GENOMIC DNA]</scope>
    <source>
        <strain evidence="3">ATCC VR-1471 / Z</strain>
    </source>
</reference>
<evidence type="ECO:0000313" key="3">
    <source>
        <dbReference type="Proteomes" id="UP000000496"/>
    </source>
</evidence>
<evidence type="ECO:0000256" key="1">
    <source>
        <dbReference type="SAM" id="Phobius"/>
    </source>
</evidence>
<gene>
    <name evidence="2" type="ordered locus">SNE_A15770</name>
</gene>
<dbReference type="KEGG" id="sng:SNE_A15770"/>
<organism evidence="2 3">
    <name type="scientific">Simkania negevensis (strain ATCC VR-1471 / DSM 27360 / Z)</name>
    <dbReference type="NCBI Taxonomy" id="331113"/>
    <lineage>
        <taxon>Bacteria</taxon>
        <taxon>Pseudomonadati</taxon>
        <taxon>Chlamydiota</taxon>
        <taxon>Chlamydiia</taxon>
        <taxon>Parachlamydiales</taxon>
        <taxon>Simkaniaceae</taxon>
        <taxon>Simkania</taxon>
    </lineage>
</organism>
<keyword evidence="1" id="KW-0812">Transmembrane</keyword>
<sequence length="664" mass="74360">MDIPISPQPRVIRSRQDLKKETDSFHESVSKLMDATDKKLEQAPDLDQWHRGGGDLLAKAFHAEEDALRKALAHFEKTIHSCQIAPDLSEGEKSELGVHFEHLMGLLDSVQDLTAKKFTKARARLLTKYLWEEIAFLKDLSIEAKQGKTEFIERLREKFDPNRFKEFIEIYRQTMDELDMILKEPISIRGDIQMTLKKGRILETKEDLLLAFTELKHVFSDKISLFFLASQEVRSYEDLKNQEILDKVHSRLRPERSTIEKVLEKLFTKKLISNPNAIAQLSLSLAATSKVTGKTPAQAMGASSGLLSVGFALPVSAFSIYKTGHSMWRHREAARDLRECQDIFKHAQLMVNQGQTMRTNAQKVILADSSVEEVELAHKTLEQGTRLLALGSDLQEKASLNIEELKSEKARMKAQMFIFGTLTASQLATAASGVGTMLKSLVASFSTTAAATTLNWVGIAGAGLGVVLGTVGMAMNLKGLHDDQKKIGLLAVRSKKLDQLNLKMPNQALLHDLTVIETHLNLVEAEALKISQRNNWISFASNAFLVVAGVLGIAALLASGVASGGLTYAVIGVLVLVTVIAVSHFFLKRRWLQKIDNQINRDKADWNLFLQDLIRKIQWSGKDKLPMVEIMNFLEIPTEKREAFALNPEGFLKRRYQLLLEGRK</sequence>
<keyword evidence="3" id="KW-1185">Reference proteome</keyword>
<dbReference type="Proteomes" id="UP000000496">
    <property type="component" value="Chromosome gsn.131"/>
</dbReference>
<keyword evidence="1" id="KW-0472">Membrane</keyword>
<accession>F8L5H9</accession>
<feature type="transmembrane region" description="Helical" evidence="1">
    <location>
        <begin position="539"/>
        <end position="562"/>
    </location>
</feature>
<name>F8L5H9_SIMNZ</name>
<dbReference type="STRING" id="331113.SNE_A15770"/>
<reference key="1">
    <citation type="journal article" date="2011" name="Mol. Biol. Evol.">
        <title>Unity in variety -- the pan-genome of the Chlamydiae.</title>
        <authorList>
            <person name="Collingro A."/>
            <person name="Tischler P."/>
            <person name="Weinmaier T."/>
            <person name="Penz T."/>
            <person name="Heinz E."/>
            <person name="Brunham R.C."/>
            <person name="Read T.D."/>
            <person name="Bavoil P.M."/>
            <person name="Sachse K."/>
            <person name="Kahane S."/>
            <person name="Friedman M.G."/>
            <person name="Rattei T."/>
            <person name="Myers G.S.A."/>
            <person name="Horn M."/>
        </authorList>
    </citation>
    <scope>NUCLEOTIDE SEQUENCE</scope>
    <source>
        <strain>Z</strain>
    </source>
</reference>
<evidence type="ECO:0000313" key="2">
    <source>
        <dbReference type="EMBL" id="CCB89454.1"/>
    </source>
</evidence>
<feature type="transmembrane region" description="Helical" evidence="1">
    <location>
        <begin position="568"/>
        <end position="587"/>
    </location>
</feature>
<protein>
    <submittedName>
        <fullName evidence="2">Uncharacterized protein</fullName>
    </submittedName>
</protein>